<evidence type="ECO:0000313" key="2">
    <source>
        <dbReference type="Proteomes" id="UP000019149"/>
    </source>
</evidence>
<comment type="caution">
    <text evidence="1">The sequence shown here is derived from an EMBL/GenBank/DDBJ whole genome shotgun (WGS) entry which is preliminary data.</text>
</comment>
<dbReference type="AlphaFoldDB" id="W6UFH3"/>
<dbReference type="EMBL" id="APAU02000034">
    <property type="protein sequence ID" value="EUB60175.1"/>
    <property type="molecule type" value="Genomic_DNA"/>
</dbReference>
<dbReference type="CTD" id="36340743"/>
<proteinExistence type="predicted"/>
<name>W6UFH3_ECHGR</name>
<sequence>MRCYRIHFPANNSSHVLSDPVIQRICPYFRLCYVLCKIQRPTIALCFEKMSFMSSYWQRSRYSRVECLPAGVNHLGALPNKDLCRFTLPRYLFYIIYHQSAFKLYRPVYPNSFAFSDSKSPLSKRINHSTGVTLPITWVNAMLPSFPPTNLEESDYKAAKPILGTHHVLTATKKLKRSTIFTNVEFSTAQGLSDSCNFFHSLIIYPTIVCKMKKDAASRICDAGCECICVSSQSLFVQKRKQIICSQRNFNTVESPYAKLCFDLKESRKMVFTKCVLAKLEYLDLSRSKTNFRERNLDHFNLLVSTAKWCHNNLINFIIGSGMLKEDPQASTVLNFDHLMPCKIGVNSLRQSNLDGTKRVRTVFLPKKTNDHQNYGLRFLQKQSDPLLDIINSFSLTLTYFYTPPGPNIKPLILTANLR</sequence>
<reference evidence="1 2" key="1">
    <citation type="journal article" date="2013" name="Nat. Genet.">
        <title>The genome of the hydatid tapeworm Echinococcus granulosus.</title>
        <authorList>
            <person name="Zheng H."/>
            <person name="Zhang W."/>
            <person name="Zhang L."/>
            <person name="Zhang Z."/>
            <person name="Li J."/>
            <person name="Lu G."/>
            <person name="Zhu Y."/>
            <person name="Wang Y."/>
            <person name="Huang Y."/>
            <person name="Liu J."/>
            <person name="Kang H."/>
            <person name="Chen J."/>
            <person name="Wang L."/>
            <person name="Chen A."/>
            <person name="Yu S."/>
            <person name="Gao Z."/>
            <person name="Jin L."/>
            <person name="Gu W."/>
            <person name="Wang Z."/>
            <person name="Zhao L."/>
            <person name="Shi B."/>
            <person name="Wen H."/>
            <person name="Lin R."/>
            <person name="Jones M.K."/>
            <person name="Brejova B."/>
            <person name="Vinar T."/>
            <person name="Zhao G."/>
            <person name="McManus D.P."/>
            <person name="Chen Z."/>
            <person name="Zhou Y."/>
            <person name="Wang S."/>
        </authorList>
    </citation>
    <scope>NUCLEOTIDE SEQUENCE [LARGE SCALE GENOMIC DNA]</scope>
</reference>
<protein>
    <submittedName>
        <fullName evidence="1">Uncharacterized protein</fullName>
    </submittedName>
</protein>
<dbReference type="RefSeq" id="XP_024351371.1">
    <property type="nucleotide sequence ID" value="XM_024494277.1"/>
</dbReference>
<organism evidence="1 2">
    <name type="scientific">Echinococcus granulosus</name>
    <name type="common">Hydatid tapeworm</name>
    <dbReference type="NCBI Taxonomy" id="6210"/>
    <lineage>
        <taxon>Eukaryota</taxon>
        <taxon>Metazoa</taxon>
        <taxon>Spiralia</taxon>
        <taxon>Lophotrochozoa</taxon>
        <taxon>Platyhelminthes</taxon>
        <taxon>Cestoda</taxon>
        <taxon>Eucestoda</taxon>
        <taxon>Cyclophyllidea</taxon>
        <taxon>Taeniidae</taxon>
        <taxon>Echinococcus</taxon>
        <taxon>Echinococcus granulosus group</taxon>
    </lineage>
</organism>
<gene>
    <name evidence="1" type="ORF">EGR_05028</name>
</gene>
<dbReference type="Proteomes" id="UP000019149">
    <property type="component" value="Unassembled WGS sequence"/>
</dbReference>
<evidence type="ECO:0000313" key="1">
    <source>
        <dbReference type="EMBL" id="EUB60175.1"/>
    </source>
</evidence>
<accession>W6UFH3</accession>
<dbReference type="KEGG" id="egl:EGR_05028"/>
<keyword evidence="2" id="KW-1185">Reference proteome</keyword>
<dbReference type="GeneID" id="36340743"/>